<dbReference type="Pfam" id="PF13519">
    <property type="entry name" value="VWA_2"/>
    <property type="match status" value="1"/>
</dbReference>
<dbReference type="SUPFAM" id="SSF48452">
    <property type="entry name" value="TPR-like"/>
    <property type="match status" value="1"/>
</dbReference>
<comment type="caution">
    <text evidence="4">The sequence shown here is derived from an EMBL/GenBank/DDBJ whole genome shotgun (WGS) entry which is preliminary data.</text>
</comment>
<dbReference type="InterPro" id="IPR050768">
    <property type="entry name" value="UPF0353/GerABKA_families"/>
</dbReference>
<evidence type="ECO:0000259" key="3">
    <source>
        <dbReference type="PROSITE" id="PS50234"/>
    </source>
</evidence>
<feature type="compositionally biased region" description="Low complexity" evidence="1">
    <location>
        <begin position="604"/>
        <end position="615"/>
    </location>
</feature>
<dbReference type="RefSeq" id="WP_386723283.1">
    <property type="nucleotide sequence ID" value="NZ_JBHRSZ010000009.1"/>
</dbReference>
<protein>
    <submittedName>
        <fullName evidence="4">VWA domain-containing protein</fullName>
    </submittedName>
</protein>
<feature type="compositionally biased region" description="Low complexity" evidence="1">
    <location>
        <begin position="472"/>
        <end position="577"/>
    </location>
</feature>
<dbReference type="PANTHER" id="PTHR22550:SF14">
    <property type="entry name" value="VWFA DOMAIN-CONTAINING PROTEIN"/>
    <property type="match status" value="1"/>
</dbReference>
<keyword evidence="5" id="KW-1185">Reference proteome</keyword>
<feature type="transmembrane region" description="Helical" evidence="2">
    <location>
        <begin position="12"/>
        <end position="30"/>
    </location>
</feature>
<keyword evidence="2" id="KW-1133">Transmembrane helix</keyword>
<feature type="transmembrane region" description="Helical" evidence="2">
    <location>
        <begin position="62"/>
        <end position="81"/>
    </location>
</feature>
<evidence type="ECO:0000313" key="4">
    <source>
        <dbReference type="EMBL" id="MFC3153362.1"/>
    </source>
</evidence>
<dbReference type="InterPro" id="IPR019734">
    <property type="entry name" value="TPR_rpt"/>
</dbReference>
<feature type="region of interest" description="Disordered" evidence="1">
    <location>
        <begin position="471"/>
        <end position="674"/>
    </location>
</feature>
<dbReference type="SMART" id="SM00327">
    <property type="entry name" value="VWA"/>
    <property type="match status" value="1"/>
</dbReference>
<feature type="domain" description="VWFA" evidence="3">
    <location>
        <begin position="97"/>
        <end position="274"/>
    </location>
</feature>
<accession>A0ABV7HHL2</accession>
<dbReference type="InterPro" id="IPR011990">
    <property type="entry name" value="TPR-like_helical_dom_sf"/>
</dbReference>
<dbReference type="EMBL" id="JBHRSZ010000009">
    <property type="protein sequence ID" value="MFC3153362.1"/>
    <property type="molecule type" value="Genomic_DNA"/>
</dbReference>
<proteinExistence type="predicted"/>
<reference evidence="5" key="1">
    <citation type="journal article" date="2019" name="Int. J. Syst. Evol. Microbiol.">
        <title>The Global Catalogue of Microorganisms (GCM) 10K type strain sequencing project: providing services to taxonomists for standard genome sequencing and annotation.</title>
        <authorList>
            <consortium name="The Broad Institute Genomics Platform"/>
            <consortium name="The Broad Institute Genome Sequencing Center for Infectious Disease"/>
            <person name="Wu L."/>
            <person name="Ma J."/>
        </authorList>
    </citation>
    <scope>NUCLEOTIDE SEQUENCE [LARGE SCALE GENOMIC DNA]</scope>
    <source>
        <strain evidence="5">KCTC 52438</strain>
    </source>
</reference>
<evidence type="ECO:0000313" key="5">
    <source>
        <dbReference type="Proteomes" id="UP001595476"/>
    </source>
</evidence>
<dbReference type="SMART" id="SM00028">
    <property type="entry name" value="TPR"/>
    <property type="match status" value="1"/>
</dbReference>
<sequence>MDTLFDSFHFARPLWFLAIIPAALALYYFINQVRSAQLWSKHISPELLSQLTDKQTGTGKSLMFAGLMSALLLLLIVALAGPSMKSENVQTLQTDDTLVIIMDLSLSMMAEDVAPSRLQRMKFKLQDLLEKRQTGYTALVVYSGDAHVVVPLTKDSDTIQHLAKSLSPWMVPSKGSRLHRAMEEANNLLQAYPGSNSRILLFTDEISEQQLDKTLSIAKYPTYVIGVGTPSGAPIPLPDGKLLKDNKQNIVVTKFIEEQPKTLAKETGGSFNMLSVDDSDISDALSFKPDRKESQEDLQKLAAVKDYGYLLLIPAFFMMLLSFRKGWLLALGLIILQPVDTYAAQANTSTTEPSVSSPKYESSVWDQLWLNESQQAQKAYDMKNYATAAKLFDDPIKKADAYAKNKQWQDAESAYQGLPSATAKYNLANVQAKQQKWEDAEKSYDQAIEAAKAENRQDILERAQKDKSIIEQMKQQQQAQNNQQQNGQDGQDNQNKDQQSGENQNGQEGDQSQNNQGSNQDQSDASEQNSNNSENQQSSQENSQPNSQQGSQNDSEQNQSSEQQSQSSQQNQGASDQESQSGQSDANLNEQQAQSAAEKAEQNQDAMSQSQSDAQASEDEDVSGQATQAMQDDDQQGVEDFGKTQAISPTMEPSPEDVEEQKYQQILRKVQTDPSILLENKFRIQHYQRNKPENEAQVW</sequence>
<organism evidence="4 5">
    <name type="scientific">Litoribrevibacter euphylliae</name>
    <dbReference type="NCBI Taxonomy" id="1834034"/>
    <lineage>
        <taxon>Bacteria</taxon>
        <taxon>Pseudomonadati</taxon>
        <taxon>Pseudomonadota</taxon>
        <taxon>Gammaproteobacteria</taxon>
        <taxon>Oceanospirillales</taxon>
        <taxon>Oceanospirillaceae</taxon>
        <taxon>Litoribrevibacter</taxon>
    </lineage>
</organism>
<evidence type="ECO:0000256" key="1">
    <source>
        <dbReference type="SAM" id="MobiDB-lite"/>
    </source>
</evidence>
<dbReference type="InterPro" id="IPR036465">
    <property type="entry name" value="vWFA_dom_sf"/>
</dbReference>
<dbReference type="PANTHER" id="PTHR22550">
    <property type="entry name" value="SPORE GERMINATION PROTEIN"/>
    <property type="match status" value="1"/>
</dbReference>
<name>A0ABV7HHL2_9GAMM</name>
<gene>
    <name evidence="4" type="ORF">ACFOEK_20145</name>
</gene>
<evidence type="ECO:0000256" key="2">
    <source>
        <dbReference type="SAM" id="Phobius"/>
    </source>
</evidence>
<keyword evidence="2" id="KW-0472">Membrane</keyword>
<feature type="compositionally biased region" description="Polar residues" evidence="1">
    <location>
        <begin position="578"/>
        <end position="589"/>
    </location>
</feature>
<dbReference type="Gene3D" id="3.40.50.410">
    <property type="entry name" value="von Willebrand factor, type A domain"/>
    <property type="match status" value="1"/>
</dbReference>
<dbReference type="Proteomes" id="UP001595476">
    <property type="component" value="Unassembled WGS sequence"/>
</dbReference>
<keyword evidence="2" id="KW-0812">Transmembrane</keyword>
<dbReference type="InterPro" id="IPR002035">
    <property type="entry name" value="VWF_A"/>
</dbReference>
<feature type="transmembrane region" description="Helical" evidence="2">
    <location>
        <begin position="309"/>
        <end position="336"/>
    </location>
</feature>
<dbReference type="SUPFAM" id="SSF53300">
    <property type="entry name" value="vWA-like"/>
    <property type="match status" value="1"/>
</dbReference>
<dbReference type="PROSITE" id="PS50234">
    <property type="entry name" value="VWFA"/>
    <property type="match status" value="1"/>
</dbReference>